<dbReference type="Proteomes" id="UP001234581">
    <property type="component" value="Unassembled WGS sequence"/>
</dbReference>
<evidence type="ECO:0000256" key="1">
    <source>
        <dbReference type="SAM" id="MobiDB-lite"/>
    </source>
</evidence>
<gene>
    <name evidence="3" type="ORF">O0I10_006046</name>
</gene>
<dbReference type="GeneID" id="83213457"/>
<feature type="compositionally biased region" description="Basic and acidic residues" evidence="1">
    <location>
        <begin position="1"/>
        <end position="11"/>
    </location>
</feature>
<organism evidence="3 4">
    <name type="scientific">Lichtheimia ornata</name>
    <dbReference type="NCBI Taxonomy" id="688661"/>
    <lineage>
        <taxon>Eukaryota</taxon>
        <taxon>Fungi</taxon>
        <taxon>Fungi incertae sedis</taxon>
        <taxon>Mucoromycota</taxon>
        <taxon>Mucoromycotina</taxon>
        <taxon>Mucoromycetes</taxon>
        <taxon>Mucorales</taxon>
        <taxon>Lichtheimiaceae</taxon>
        <taxon>Lichtheimia</taxon>
    </lineage>
</organism>
<name>A0AAD7V670_9FUNG</name>
<dbReference type="RefSeq" id="XP_058343274.1">
    <property type="nucleotide sequence ID" value="XM_058486079.1"/>
</dbReference>
<dbReference type="Gene3D" id="1.10.10.60">
    <property type="entry name" value="Homeodomain-like"/>
    <property type="match status" value="1"/>
</dbReference>
<dbReference type="InterPro" id="IPR009057">
    <property type="entry name" value="Homeodomain-like_sf"/>
</dbReference>
<dbReference type="CDD" id="cd11660">
    <property type="entry name" value="SANT_TRF"/>
    <property type="match status" value="1"/>
</dbReference>
<dbReference type="EMBL" id="JARTCD010000025">
    <property type="protein sequence ID" value="KAJ8658361.1"/>
    <property type="molecule type" value="Genomic_DNA"/>
</dbReference>
<evidence type="ECO:0000259" key="2">
    <source>
        <dbReference type="SMART" id="SM00717"/>
    </source>
</evidence>
<feature type="compositionally biased region" description="Polar residues" evidence="1">
    <location>
        <begin position="324"/>
        <end position="338"/>
    </location>
</feature>
<feature type="compositionally biased region" description="Basic residues" evidence="1">
    <location>
        <begin position="339"/>
        <end position="348"/>
    </location>
</feature>
<feature type="compositionally biased region" description="Polar residues" evidence="1">
    <location>
        <begin position="154"/>
        <end position="165"/>
    </location>
</feature>
<feature type="region of interest" description="Disordered" evidence="1">
    <location>
        <begin position="1"/>
        <end position="20"/>
    </location>
</feature>
<dbReference type="InterPro" id="IPR001005">
    <property type="entry name" value="SANT/Myb"/>
</dbReference>
<sequence length="430" mass="48221">MHFHIDNRSTDSNDDETVGWDSQGSIHEYYYISPMHDNDPPSTRFYYRHGQRMLYISDTAITPNINAAASSSSSINISMGLSPMNPLNFNSPIQKQSDDIAMPEDERETPNEPHDAGMERGHHQLEGEDDDQAGEQHHPRKPKVISAIPEDEASNGSPQDSSCNDSLDAWIEDNNGIFQPPSSPSHSHAQSSSHRPPPIASVPSFTRSSSSTFHASLEHLPVALSHPNPQHLLSAGDPNEPSQHSSNMIEHVDSSNEQQRLPHGLPNTSNMGPMSPIWISDDDDEPMPSSVDEITNPIEDREPLLQLSDTTSSSIQQQDDHQLNSQASTSVKTEAPTTQRRRRRRRRRNEAPTIVPSSRPRRNIKSIPASVLLDKRTYHRWTDEEVEALDEGCKRYGYDWVKIRAVYPMFANQTNAQLRQKAMGLAQKRG</sequence>
<feature type="region of interest" description="Disordered" evidence="1">
    <location>
        <begin position="226"/>
        <end position="294"/>
    </location>
</feature>
<protein>
    <recommendedName>
        <fullName evidence="2">Myb-like domain-containing protein</fullName>
    </recommendedName>
</protein>
<feature type="compositionally biased region" description="Low complexity" evidence="1">
    <location>
        <begin position="184"/>
        <end position="194"/>
    </location>
</feature>
<feature type="region of interest" description="Disordered" evidence="1">
    <location>
        <begin position="309"/>
        <end position="361"/>
    </location>
</feature>
<proteinExistence type="predicted"/>
<comment type="caution">
    <text evidence="3">The sequence shown here is derived from an EMBL/GenBank/DDBJ whole genome shotgun (WGS) entry which is preliminary data.</text>
</comment>
<evidence type="ECO:0000313" key="3">
    <source>
        <dbReference type="EMBL" id="KAJ8658361.1"/>
    </source>
</evidence>
<dbReference type="SMART" id="SM00717">
    <property type="entry name" value="SANT"/>
    <property type="match status" value="1"/>
</dbReference>
<dbReference type="SUPFAM" id="SSF46689">
    <property type="entry name" value="Homeodomain-like"/>
    <property type="match status" value="1"/>
</dbReference>
<accession>A0AAD7V670</accession>
<feature type="domain" description="Myb-like" evidence="2">
    <location>
        <begin position="377"/>
        <end position="428"/>
    </location>
</feature>
<feature type="compositionally biased region" description="Low complexity" evidence="1">
    <location>
        <begin position="201"/>
        <end position="212"/>
    </location>
</feature>
<feature type="compositionally biased region" description="Basic and acidic residues" evidence="1">
    <location>
        <begin position="108"/>
        <end position="126"/>
    </location>
</feature>
<dbReference type="AlphaFoldDB" id="A0AAD7V670"/>
<keyword evidence="4" id="KW-1185">Reference proteome</keyword>
<feature type="region of interest" description="Disordered" evidence="1">
    <location>
        <begin position="87"/>
        <end position="212"/>
    </location>
</feature>
<reference evidence="3 4" key="1">
    <citation type="submission" date="2023-03" db="EMBL/GenBank/DDBJ databases">
        <title>Genome sequence of Lichtheimia ornata CBS 291.66.</title>
        <authorList>
            <person name="Mohabir J.T."/>
            <person name="Shea T.P."/>
            <person name="Kurbessoian T."/>
            <person name="Berby B."/>
            <person name="Fontaine J."/>
            <person name="Livny J."/>
            <person name="Gnirke A."/>
            <person name="Stajich J.E."/>
            <person name="Cuomo C.A."/>
        </authorList>
    </citation>
    <scope>NUCLEOTIDE SEQUENCE [LARGE SCALE GENOMIC DNA]</scope>
    <source>
        <strain evidence="3">CBS 291.66</strain>
    </source>
</reference>
<evidence type="ECO:0000313" key="4">
    <source>
        <dbReference type="Proteomes" id="UP001234581"/>
    </source>
</evidence>